<dbReference type="InterPro" id="IPR045004">
    <property type="entry name" value="ECH_dom"/>
</dbReference>
<dbReference type="AlphaFoldDB" id="A0AAD0XCQ0"/>
<name>A0AAD0XCQ0_9GAMM</name>
<evidence type="ECO:0000256" key="2">
    <source>
        <dbReference type="ARBA" id="ARBA00011915"/>
    </source>
</evidence>
<sequence length="387" mass="42206">MSNLTLLNNADDPVLFETASAANGSLIGLITLNVPKALNALNFDMIKLLEPQLLAWQSDDAIAMVLLKGAGDKAFCAGGDVVSLHHAMAQGKPTSLVEDFFTLEYQLDYLIHCYEKPLLVWGNGIVMGGGLGLMAGASHRVVTETSRIAMPEQTIGLYPDVGGSYFLHKMPQGVGLFLGLTSASINCEDARFVSLADHFIDSTKYDAMLAQILAAKWGKTASLNHERLTKLLTDLDNQSARMPKGNIKANLATIQKLAEFNTLQEQVDYILGLATDDKWLQRAQKSLKHGCPLSCALVSEQLKASKGKSLLACFKMELGMSVRAGEVGEFQEGVRALLIDKDGAPNWQYKTLNDVPQAIIESFFANRFGENHPLNGLDTPTHIKERR</sequence>
<dbReference type="Gene3D" id="3.90.226.10">
    <property type="entry name" value="2-enoyl-CoA Hydratase, Chain A, domain 1"/>
    <property type="match status" value="1"/>
</dbReference>
<dbReference type="CDD" id="cd06558">
    <property type="entry name" value="crotonase-like"/>
    <property type="match status" value="1"/>
</dbReference>
<dbReference type="EMBL" id="CP033065">
    <property type="protein sequence ID" value="AYM86604.1"/>
    <property type="molecule type" value="Genomic_DNA"/>
</dbReference>
<dbReference type="SUPFAM" id="SSF52096">
    <property type="entry name" value="ClpP/crotonase"/>
    <property type="match status" value="1"/>
</dbReference>
<evidence type="ECO:0000313" key="6">
    <source>
        <dbReference type="Proteomes" id="UP000279995"/>
    </source>
</evidence>
<reference evidence="5 6" key="1">
    <citation type="submission" date="2018-10" db="EMBL/GenBank/DDBJ databases">
        <title>Complete Genome Sequence and Transcriptomic Profiles of a Marine Bacterium, Pseudoalteromonas agarivorans Hao 2018.</title>
        <authorList>
            <person name="Hao L."/>
        </authorList>
    </citation>
    <scope>NUCLEOTIDE SEQUENCE [LARGE SCALE GENOMIC DNA]</scope>
    <source>
        <strain evidence="5 6">Hao 2018</strain>
    </source>
</reference>
<dbReference type="PANTHER" id="PTHR43176">
    <property type="entry name" value="3-HYDROXYISOBUTYRYL-COA HYDROLASE-RELATED"/>
    <property type="match status" value="1"/>
</dbReference>
<organism evidence="5 6">
    <name type="scientific">Pseudoalteromonas agarivorans</name>
    <dbReference type="NCBI Taxonomy" id="176102"/>
    <lineage>
        <taxon>Bacteria</taxon>
        <taxon>Pseudomonadati</taxon>
        <taxon>Pseudomonadota</taxon>
        <taxon>Gammaproteobacteria</taxon>
        <taxon>Alteromonadales</taxon>
        <taxon>Pseudoalteromonadaceae</taxon>
        <taxon>Pseudoalteromonas</taxon>
    </lineage>
</organism>
<feature type="domain" description="Enoyl-CoA hydratase/isomerase" evidence="4">
    <location>
        <begin position="27"/>
        <end position="364"/>
    </location>
</feature>
<protein>
    <recommendedName>
        <fullName evidence="2">3-hydroxyisobutyryl-CoA hydrolase</fullName>
        <ecNumber evidence="2">3.1.2.4</ecNumber>
    </recommendedName>
</protein>
<evidence type="ECO:0000313" key="5">
    <source>
        <dbReference type="EMBL" id="AYM86604.1"/>
    </source>
</evidence>
<dbReference type="NCBIfam" id="NF004127">
    <property type="entry name" value="PRK05617.1"/>
    <property type="match status" value="1"/>
</dbReference>
<dbReference type="Proteomes" id="UP000279995">
    <property type="component" value="Chromosome I"/>
</dbReference>
<evidence type="ECO:0000259" key="4">
    <source>
        <dbReference type="Pfam" id="PF16113"/>
    </source>
</evidence>
<dbReference type="GO" id="GO:0005829">
    <property type="term" value="C:cytosol"/>
    <property type="evidence" value="ECO:0007669"/>
    <property type="project" value="TreeGrafter"/>
</dbReference>
<evidence type="ECO:0000256" key="1">
    <source>
        <dbReference type="ARBA" id="ARBA00001709"/>
    </source>
</evidence>
<dbReference type="Pfam" id="PF16113">
    <property type="entry name" value="ECH_2"/>
    <property type="match status" value="1"/>
</dbReference>
<gene>
    <name evidence="5" type="ORF">D9T18_07730</name>
</gene>
<evidence type="ECO:0000256" key="3">
    <source>
        <dbReference type="ARBA" id="ARBA00022801"/>
    </source>
</evidence>
<dbReference type="EC" id="3.1.2.4" evidence="2"/>
<dbReference type="GO" id="GO:0006574">
    <property type="term" value="P:L-valine catabolic process"/>
    <property type="evidence" value="ECO:0007669"/>
    <property type="project" value="TreeGrafter"/>
</dbReference>
<dbReference type="InterPro" id="IPR029045">
    <property type="entry name" value="ClpP/crotonase-like_dom_sf"/>
</dbReference>
<comment type="catalytic activity">
    <reaction evidence="1">
        <text>3-hydroxy-2-methylpropanoyl-CoA + H2O = 3-hydroxy-2-methylpropanoate + CoA + H(+)</text>
        <dbReference type="Rhea" id="RHEA:20888"/>
        <dbReference type="ChEBI" id="CHEBI:11805"/>
        <dbReference type="ChEBI" id="CHEBI:15377"/>
        <dbReference type="ChEBI" id="CHEBI:15378"/>
        <dbReference type="ChEBI" id="CHEBI:57287"/>
        <dbReference type="ChEBI" id="CHEBI:57340"/>
        <dbReference type="EC" id="3.1.2.4"/>
    </reaction>
</comment>
<proteinExistence type="predicted"/>
<dbReference type="PANTHER" id="PTHR43176:SF3">
    <property type="entry name" value="3-HYDROXYISOBUTYRYL-COA HYDROLASE, MITOCHONDRIAL"/>
    <property type="match status" value="1"/>
</dbReference>
<dbReference type="RefSeq" id="WP_121637450.1">
    <property type="nucleotide sequence ID" value="NZ_CP033065.1"/>
</dbReference>
<accession>A0AAD0XCQ0</accession>
<dbReference type="InterPro" id="IPR032259">
    <property type="entry name" value="HIBYL-CoA-H"/>
</dbReference>
<keyword evidence="3" id="KW-0378">Hydrolase</keyword>
<dbReference type="GO" id="GO:0003860">
    <property type="term" value="F:3-hydroxyisobutyryl-CoA hydrolase activity"/>
    <property type="evidence" value="ECO:0007669"/>
    <property type="project" value="UniProtKB-EC"/>
</dbReference>